<evidence type="ECO:0000256" key="4">
    <source>
        <dbReference type="SAM" id="MobiDB-lite"/>
    </source>
</evidence>
<dbReference type="GO" id="GO:0006654">
    <property type="term" value="P:phosphatidic acid biosynthetic process"/>
    <property type="evidence" value="ECO:0007669"/>
    <property type="project" value="TreeGrafter"/>
</dbReference>
<dbReference type="InParanoid" id="A0A420WF05"/>
<keyword evidence="8" id="KW-1185">Reference proteome</keyword>
<dbReference type="PANTHER" id="PTHR10434">
    <property type="entry name" value="1-ACYL-SN-GLYCEROL-3-PHOSPHATE ACYLTRANSFERASE"/>
    <property type="match status" value="1"/>
</dbReference>
<dbReference type="Pfam" id="PF01553">
    <property type="entry name" value="Acyltransferase"/>
    <property type="match status" value="1"/>
</dbReference>
<evidence type="ECO:0000256" key="5">
    <source>
        <dbReference type="SAM" id="Phobius"/>
    </source>
</evidence>
<dbReference type="AlphaFoldDB" id="A0A420WF05"/>
<evidence type="ECO:0000256" key="1">
    <source>
        <dbReference type="ARBA" id="ARBA00005189"/>
    </source>
</evidence>
<dbReference type="PANTHER" id="PTHR10434:SF40">
    <property type="entry name" value="1-ACYL-SN-GLYCEROL-3-PHOSPHATE ACYLTRANSFERASE"/>
    <property type="match status" value="1"/>
</dbReference>
<name>A0A420WF05_9PROT</name>
<keyword evidence="5" id="KW-1133">Transmembrane helix</keyword>
<dbReference type="CDD" id="cd07989">
    <property type="entry name" value="LPLAT_AGPAT-like"/>
    <property type="match status" value="1"/>
</dbReference>
<evidence type="ECO:0000313" key="8">
    <source>
        <dbReference type="Proteomes" id="UP000282211"/>
    </source>
</evidence>
<sequence>MRSTLFNIFFYAVTTLGAVLITVFTLIPGRKMTMIAVQIYTKIICWGMRFIAGIKVNVKGREHIPDGLCILAAKHQSYGDGHVIFSHVKDLSFVTGDQLLKIPLLKQILNKMNAVVIDSCGGSDVRQDMDAQAEIIKNQGRRILIFPEGHLSEIGTHHRYRKGVWHLYNDFNCPVIPVANSLGQRWNQMDWKKHQGHATIEFMEPIAPGMDKESFMALLQERVETQSIALLDHDNLGALNPQDIGLLRENETARQKRAKRENEAGSPHDQ</sequence>
<evidence type="ECO:0000259" key="6">
    <source>
        <dbReference type="SMART" id="SM00563"/>
    </source>
</evidence>
<evidence type="ECO:0000313" key="7">
    <source>
        <dbReference type="EMBL" id="RKQ69555.1"/>
    </source>
</evidence>
<protein>
    <submittedName>
        <fullName evidence="7">1-acyl-sn-glycerol-3-phosphate acyltransferase</fullName>
    </submittedName>
</protein>
<dbReference type="GO" id="GO:0003841">
    <property type="term" value="F:1-acylglycerol-3-phosphate O-acyltransferase activity"/>
    <property type="evidence" value="ECO:0007669"/>
    <property type="project" value="TreeGrafter"/>
</dbReference>
<proteinExistence type="predicted"/>
<dbReference type="SMART" id="SM00563">
    <property type="entry name" value="PlsC"/>
    <property type="match status" value="1"/>
</dbReference>
<keyword evidence="3 7" id="KW-0012">Acyltransferase</keyword>
<keyword evidence="2 7" id="KW-0808">Transferase</keyword>
<comment type="pathway">
    <text evidence="1">Lipid metabolism.</text>
</comment>
<feature type="transmembrane region" description="Helical" evidence="5">
    <location>
        <begin position="6"/>
        <end position="27"/>
    </location>
</feature>
<dbReference type="Proteomes" id="UP000282211">
    <property type="component" value="Unassembled WGS sequence"/>
</dbReference>
<accession>A0A420WF05</accession>
<keyword evidence="5" id="KW-0472">Membrane</keyword>
<reference evidence="7 8" key="1">
    <citation type="submission" date="2018-10" db="EMBL/GenBank/DDBJ databases">
        <title>Genomic Encyclopedia of Type Strains, Phase IV (KMG-IV): sequencing the most valuable type-strain genomes for metagenomic binning, comparative biology and taxonomic classification.</title>
        <authorList>
            <person name="Goeker M."/>
        </authorList>
    </citation>
    <scope>NUCLEOTIDE SEQUENCE [LARGE SCALE GENOMIC DNA]</scope>
    <source>
        <strain evidence="7 8">DSM 22008</strain>
    </source>
</reference>
<feature type="domain" description="Phospholipid/glycerol acyltransferase" evidence="6">
    <location>
        <begin position="69"/>
        <end position="183"/>
    </location>
</feature>
<dbReference type="SUPFAM" id="SSF69593">
    <property type="entry name" value="Glycerol-3-phosphate (1)-acyltransferase"/>
    <property type="match status" value="1"/>
</dbReference>
<evidence type="ECO:0000256" key="2">
    <source>
        <dbReference type="ARBA" id="ARBA00022679"/>
    </source>
</evidence>
<dbReference type="RefSeq" id="WP_121102376.1">
    <property type="nucleotide sequence ID" value="NZ_RBII01000002.1"/>
</dbReference>
<dbReference type="InterPro" id="IPR002123">
    <property type="entry name" value="Plipid/glycerol_acylTrfase"/>
</dbReference>
<keyword evidence="5" id="KW-0812">Transmembrane</keyword>
<dbReference type="OrthoDB" id="5290997at2"/>
<organism evidence="7 8">
    <name type="scientific">Litorimonas taeanensis</name>
    <dbReference type="NCBI Taxonomy" id="568099"/>
    <lineage>
        <taxon>Bacteria</taxon>
        <taxon>Pseudomonadati</taxon>
        <taxon>Pseudomonadota</taxon>
        <taxon>Alphaproteobacteria</taxon>
        <taxon>Maricaulales</taxon>
        <taxon>Robiginitomaculaceae</taxon>
    </lineage>
</organism>
<feature type="region of interest" description="Disordered" evidence="4">
    <location>
        <begin position="247"/>
        <end position="270"/>
    </location>
</feature>
<dbReference type="EMBL" id="RBII01000002">
    <property type="protein sequence ID" value="RKQ69555.1"/>
    <property type="molecule type" value="Genomic_DNA"/>
</dbReference>
<comment type="caution">
    <text evidence="7">The sequence shown here is derived from an EMBL/GenBank/DDBJ whole genome shotgun (WGS) entry which is preliminary data.</text>
</comment>
<evidence type="ECO:0000256" key="3">
    <source>
        <dbReference type="ARBA" id="ARBA00023315"/>
    </source>
</evidence>
<gene>
    <name evidence="7" type="ORF">DES40_2356</name>
</gene>